<dbReference type="AlphaFoldDB" id="E8R0R6"/>
<keyword evidence="1" id="KW-1133">Transmembrane helix</keyword>
<dbReference type="Proteomes" id="UP000008631">
    <property type="component" value="Chromosome"/>
</dbReference>
<reference key="1">
    <citation type="submission" date="2010-11" db="EMBL/GenBank/DDBJ databases">
        <title>The complete sequence of chromosome of Isophaera pallida ATCC 43644.</title>
        <authorList>
            <consortium name="US DOE Joint Genome Institute (JGI-PGF)"/>
            <person name="Lucas S."/>
            <person name="Copeland A."/>
            <person name="Lapidus A."/>
            <person name="Bruce D."/>
            <person name="Goodwin L."/>
            <person name="Pitluck S."/>
            <person name="Kyrpides N."/>
            <person name="Mavromatis K."/>
            <person name="Pagani I."/>
            <person name="Ivanova N."/>
            <person name="Saunders E."/>
            <person name="Brettin T."/>
            <person name="Detter J.C."/>
            <person name="Han C."/>
            <person name="Tapia R."/>
            <person name="Land M."/>
            <person name="Hauser L."/>
            <person name="Markowitz V."/>
            <person name="Cheng J.-F."/>
            <person name="Hugenholtz P."/>
            <person name="Woyke T."/>
            <person name="Wu D."/>
            <person name="Eisen J.A."/>
        </authorList>
    </citation>
    <scope>NUCLEOTIDE SEQUENCE</scope>
    <source>
        <strain>ATCC 43644</strain>
    </source>
</reference>
<dbReference type="STRING" id="575540.Isop_0659"/>
<protein>
    <recommendedName>
        <fullName evidence="4">Glycosyltransferase RgtA/B/C/D-like domain-containing protein</fullName>
    </recommendedName>
</protein>
<dbReference type="HOGENOM" id="CLU_033063_0_0_0"/>
<keyword evidence="1" id="KW-0812">Transmembrane</keyword>
<dbReference type="InParanoid" id="E8R0R6"/>
<feature type="transmembrane region" description="Helical" evidence="1">
    <location>
        <begin position="207"/>
        <end position="226"/>
    </location>
</feature>
<feature type="transmembrane region" description="Helical" evidence="1">
    <location>
        <begin position="162"/>
        <end position="187"/>
    </location>
</feature>
<gene>
    <name evidence="2" type="ordered locus">Isop_0659</name>
</gene>
<feature type="transmembrane region" description="Helical" evidence="1">
    <location>
        <begin position="108"/>
        <end position="126"/>
    </location>
</feature>
<reference evidence="2 3" key="2">
    <citation type="journal article" date="2011" name="Stand. Genomic Sci.">
        <title>Complete genome sequence of Isosphaera pallida type strain (IS1B).</title>
        <authorList>
            <consortium name="US DOE Joint Genome Institute (JGI-PGF)"/>
            <person name="Goker M."/>
            <person name="Cleland D."/>
            <person name="Saunders E."/>
            <person name="Lapidus A."/>
            <person name="Nolan M."/>
            <person name="Lucas S."/>
            <person name="Hammon N."/>
            <person name="Deshpande S."/>
            <person name="Cheng J.F."/>
            <person name="Tapia R."/>
            <person name="Han C."/>
            <person name="Goodwin L."/>
            <person name="Pitluck S."/>
            <person name="Liolios K."/>
            <person name="Pagani I."/>
            <person name="Ivanova N."/>
            <person name="Mavromatis K."/>
            <person name="Pati A."/>
            <person name="Chen A."/>
            <person name="Palaniappan K."/>
            <person name="Land M."/>
            <person name="Hauser L."/>
            <person name="Chang Y.J."/>
            <person name="Jeffries C.D."/>
            <person name="Detter J.C."/>
            <person name="Beck B."/>
            <person name="Woyke T."/>
            <person name="Bristow J."/>
            <person name="Eisen J.A."/>
            <person name="Markowitz V."/>
            <person name="Hugenholtz P."/>
            <person name="Kyrpides N.C."/>
            <person name="Klenk H.P."/>
        </authorList>
    </citation>
    <scope>NUCLEOTIDE SEQUENCE [LARGE SCALE GENOMIC DNA]</scope>
    <source>
        <strain evidence="3">ATCC 43644 / DSM 9630 / IS1B</strain>
    </source>
</reference>
<feature type="transmembrane region" description="Helical" evidence="1">
    <location>
        <begin position="288"/>
        <end position="313"/>
    </location>
</feature>
<evidence type="ECO:0000313" key="2">
    <source>
        <dbReference type="EMBL" id="ADV61251.1"/>
    </source>
</evidence>
<feature type="transmembrane region" description="Helical" evidence="1">
    <location>
        <begin position="80"/>
        <end position="101"/>
    </location>
</feature>
<dbReference type="eggNOG" id="COG1287">
    <property type="taxonomic scope" value="Bacteria"/>
</dbReference>
<organism evidence="2 3">
    <name type="scientific">Isosphaera pallida (strain ATCC 43644 / DSM 9630 / IS1B)</name>
    <dbReference type="NCBI Taxonomy" id="575540"/>
    <lineage>
        <taxon>Bacteria</taxon>
        <taxon>Pseudomonadati</taxon>
        <taxon>Planctomycetota</taxon>
        <taxon>Planctomycetia</taxon>
        <taxon>Isosphaerales</taxon>
        <taxon>Isosphaeraceae</taxon>
        <taxon>Isosphaera</taxon>
    </lineage>
</organism>
<keyword evidence="3" id="KW-1185">Reference proteome</keyword>
<evidence type="ECO:0008006" key="4">
    <source>
        <dbReference type="Google" id="ProtNLM"/>
    </source>
</evidence>
<dbReference type="KEGG" id="ipa:Isop_0659"/>
<name>E8R0R6_ISOPI</name>
<feature type="transmembrane region" description="Helical" evidence="1">
    <location>
        <begin position="132"/>
        <end position="150"/>
    </location>
</feature>
<evidence type="ECO:0000256" key="1">
    <source>
        <dbReference type="SAM" id="Phobius"/>
    </source>
</evidence>
<proteinExistence type="predicted"/>
<keyword evidence="1" id="KW-0472">Membrane</keyword>
<evidence type="ECO:0000313" key="3">
    <source>
        <dbReference type="Proteomes" id="UP000008631"/>
    </source>
</evidence>
<dbReference type="OrthoDB" id="9786218at2"/>
<dbReference type="RefSeq" id="WP_013563540.1">
    <property type="nucleotide sequence ID" value="NC_014962.1"/>
</dbReference>
<sequence>MRFPYLANLHAITLAGGLLAFSETDPDLWGHLRFGLDILDSGWPTRVDPYSYLTQGSTWVNHEWLFELILGGAWRVGGVWGLNLFKAAVVLGLIAVLFFALRRDGWGPIAAGLLLLILTPTLSLGLKQHRPQVFTVVGVALVVATILSVERGQTRRAWLLPLLIAVWGNLHGGVLAGLGLIAVWWAAVLGETLVELLTTWQASFARLIQITLVAIACGLAMIVHPWGWEYPQFLIHEGIGPRPEIADWQPLSLASGDLRFWSYPILVAGGIILLARCPQPTGWVRPSLFAALALAPLLAVRHLPLLVAGWVLLMPWVSIIRRDGWLANWETQTQQSVDQSSILWMTGPLVLLGVILSQGGTIPHSSTRPLPIESVDLMRRAGVEANLAVDFDWGEYVIWHLGPNVKVSLDGRRETVYPPAIYRENLRFFHGARTWRGLIDRPETDLVLIPWVRPVGALMLGAAPGWVLIHEEAGGGLFAREGSELAQRLNQAKHDWTPPRPTNTFPDG</sequence>
<dbReference type="EMBL" id="CP002353">
    <property type="protein sequence ID" value="ADV61251.1"/>
    <property type="molecule type" value="Genomic_DNA"/>
</dbReference>
<accession>E8R0R6</accession>